<dbReference type="PANTHER" id="PTHR10519">
    <property type="entry name" value="GABA-B RECEPTOR"/>
    <property type="match status" value="1"/>
</dbReference>
<dbReference type="CDD" id="cd06366">
    <property type="entry name" value="PBP1_GABAb_receptor"/>
    <property type="match status" value="1"/>
</dbReference>
<dbReference type="PRINTS" id="PR01176">
    <property type="entry name" value="GABABRECEPTR"/>
</dbReference>
<gene>
    <name evidence="10" type="ORF">HOLleu_07276</name>
</gene>
<evidence type="ECO:0000256" key="5">
    <source>
        <dbReference type="ARBA" id="ARBA00023136"/>
    </source>
</evidence>
<dbReference type="Pfam" id="PF01094">
    <property type="entry name" value="ANF_receptor"/>
    <property type="match status" value="1"/>
</dbReference>
<accession>A0A9Q1CFL4</accession>
<evidence type="ECO:0000256" key="6">
    <source>
        <dbReference type="ARBA" id="ARBA00023170"/>
    </source>
</evidence>
<name>A0A9Q1CFL4_HOLLE</name>
<dbReference type="PANTHER" id="PTHR10519:SF20">
    <property type="entry name" value="G-PROTEIN COUPLED RECEPTOR 156-RELATED"/>
    <property type="match status" value="1"/>
</dbReference>
<dbReference type="AlphaFoldDB" id="A0A9Q1CFL4"/>
<evidence type="ECO:0000259" key="9">
    <source>
        <dbReference type="Pfam" id="PF01094"/>
    </source>
</evidence>
<dbReference type="OrthoDB" id="17569at2759"/>
<dbReference type="InterPro" id="IPR028082">
    <property type="entry name" value="Peripla_BP_I"/>
</dbReference>
<evidence type="ECO:0000313" key="10">
    <source>
        <dbReference type="EMBL" id="KAJ8044508.1"/>
    </source>
</evidence>
<evidence type="ECO:0000313" key="11">
    <source>
        <dbReference type="Proteomes" id="UP001152320"/>
    </source>
</evidence>
<proteinExistence type="predicted"/>
<evidence type="ECO:0000256" key="4">
    <source>
        <dbReference type="ARBA" id="ARBA00023040"/>
    </source>
</evidence>
<dbReference type="InterPro" id="IPR001828">
    <property type="entry name" value="ANF_lig-bd_rcpt"/>
</dbReference>
<dbReference type="GO" id="GO:0007214">
    <property type="term" value="P:gamma-aminobutyric acid signaling pathway"/>
    <property type="evidence" value="ECO:0007669"/>
    <property type="project" value="TreeGrafter"/>
</dbReference>
<keyword evidence="3" id="KW-1133">Transmembrane helix</keyword>
<evidence type="ECO:0000256" key="1">
    <source>
        <dbReference type="ARBA" id="ARBA00004370"/>
    </source>
</evidence>
<dbReference type="Gene3D" id="3.40.50.2300">
    <property type="match status" value="3"/>
</dbReference>
<dbReference type="Proteomes" id="UP001152320">
    <property type="component" value="Chromosome 3"/>
</dbReference>
<dbReference type="SUPFAM" id="SSF53822">
    <property type="entry name" value="Periplasmic binding protein-like I"/>
    <property type="match status" value="1"/>
</dbReference>
<comment type="subcellular location">
    <subcellularLocation>
        <location evidence="1">Membrane</location>
    </subcellularLocation>
</comment>
<keyword evidence="6 10" id="KW-0675">Receptor</keyword>
<keyword evidence="11" id="KW-1185">Reference proteome</keyword>
<feature type="domain" description="Receptor ligand binding region" evidence="9">
    <location>
        <begin position="20"/>
        <end position="130"/>
    </location>
</feature>
<organism evidence="10 11">
    <name type="scientific">Holothuria leucospilota</name>
    <name type="common">Black long sea cucumber</name>
    <name type="synonym">Mertensiothuria leucospilota</name>
    <dbReference type="NCBI Taxonomy" id="206669"/>
    <lineage>
        <taxon>Eukaryota</taxon>
        <taxon>Metazoa</taxon>
        <taxon>Echinodermata</taxon>
        <taxon>Eleutherozoa</taxon>
        <taxon>Echinozoa</taxon>
        <taxon>Holothuroidea</taxon>
        <taxon>Aspidochirotacea</taxon>
        <taxon>Aspidochirotida</taxon>
        <taxon>Holothuriidae</taxon>
        <taxon>Holothuria</taxon>
    </lineage>
</organism>
<evidence type="ECO:0000256" key="3">
    <source>
        <dbReference type="ARBA" id="ARBA00022989"/>
    </source>
</evidence>
<dbReference type="InterPro" id="IPR002455">
    <property type="entry name" value="GPCR3_GABA-B"/>
</dbReference>
<dbReference type="GO" id="GO:0038039">
    <property type="term" value="C:G protein-coupled receptor heterodimeric complex"/>
    <property type="evidence" value="ECO:0007669"/>
    <property type="project" value="TreeGrafter"/>
</dbReference>
<keyword evidence="2" id="KW-0812">Transmembrane</keyword>
<dbReference type="GO" id="GO:0004965">
    <property type="term" value="F:G protein-coupled GABA receptor activity"/>
    <property type="evidence" value="ECO:0007669"/>
    <property type="project" value="InterPro"/>
</dbReference>
<comment type="caution">
    <text evidence="10">The sequence shown here is derived from an EMBL/GenBank/DDBJ whole genome shotgun (WGS) entry which is preliminary data.</text>
</comment>
<protein>
    <submittedName>
        <fullName evidence="10">Gamma-aminobutyric acid type B receptor subunit 1</fullName>
    </submittedName>
</protein>
<evidence type="ECO:0000256" key="8">
    <source>
        <dbReference type="ARBA" id="ARBA00023224"/>
    </source>
</evidence>
<keyword evidence="7" id="KW-0325">Glycoprotein</keyword>
<sequence>MAGLGTRYLFEQLFLKPQKVMLVGPACSGDSQAVSQTAYYWNLLTLSYSAASSALSNREEYPYFFRTYVPDAMYNPIRIMLLKKFNWTRVATIHQNYEVFSLAIDNLRTLLKQANITILASESFGDSPKNQMENIKVCQAYHHGMYGKNYMWFLLGWWSKGWWRIDDQNMENLTCTSEELITAVTSSMYIATEVDELDKSSKLTVAGFTAMEIQKMYKERLKLPRYSEAQASGVDFFGYDAIWAIALMLNQSSAIMEAGGLTDGSSRNLEDFNYDDKEMAQLFFKVFQNLRFQGATVSLHAIV</sequence>
<evidence type="ECO:0000256" key="2">
    <source>
        <dbReference type="ARBA" id="ARBA00022692"/>
    </source>
</evidence>
<dbReference type="EMBL" id="JAIZAY010000003">
    <property type="protein sequence ID" value="KAJ8044508.1"/>
    <property type="molecule type" value="Genomic_DNA"/>
</dbReference>
<keyword evidence="8" id="KW-0807">Transducer</keyword>
<reference evidence="10" key="1">
    <citation type="submission" date="2021-10" db="EMBL/GenBank/DDBJ databases">
        <title>Tropical sea cucumber genome reveals ecological adaptation and Cuvierian tubules defense mechanism.</title>
        <authorList>
            <person name="Chen T."/>
        </authorList>
    </citation>
    <scope>NUCLEOTIDE SEQUENCE</scope>
    <source>
        <strain evidence="10">Nanhai2018</strain>
        <tissue evidence="10">Muscle</tissue>
    </source>
</reference>
<evidence type="ECO:0000256" key="7">
    <source>
        <dbReference type="ARBA" id="ARBA00023180"/>
    </source>
</evidence>
<keyword evidence="4" id="KW-0297">G-protein coupled receptor</keyword>
<keyword evidence="5" id="KW-0472">Membrane</keyword>